<keyword evidence="4" id="KW-1185">Reference proteome</keyword>
<dbReference type="EMBL" id="JAACNO010000747">
    <property type="protein sequence ID" value="KAF4145310.1"/>
    <property type="molecule type" value="Genomic_DNA"/>
</dbReference>
<dbReference type="AlphaFoldDB" id="A0A833SSJ0"/>
<feature type="region of interest" description="Disordered" evidence="1">
    <location>
        <begin position="1"/>
        <end position="33"/>
    </location>
</feature>
<proteinExistence type="predicted"/>
<protein>
    <submittedName>
        <fullName evidence="2">Uncharacterized protein</fullName>
    </submittedName>
</protein>
<reference evidence="2" key="1">
    <citation type="submission" date="2020-04" db="EMBL/GenBank/DDBJ databases">
        <title>Hybrid Assembly of Korean Phytophthora infestans isolates.</title>
        <authorList>
            <person name="Prokchorchik M."/>
            <person name="Lee Y."/>
            <person name="Seo J."/>
            <person name="Cho J.-H."/>
            <person name="Park Y.-E."/>
            <person name="Jang D.-C."/>
            <person name="Im J.-S."/>
            <person name="Choi J.-G."/>
            <person name="Park H.-J."/>
            <person name="Lee G.-B."/>
            <person name="Lee Y.-G."/>
            <person name="Hong S.-Y."/>
            <person name="Cho K."/>
            <person name="Sohn K.H."/>
        </authorList>
    </citation>
    <scope>NUCLEOTIDE SEQUENCE</scope>
    <source>
        <strain evidence="2">KR_1_A1</strain>
        <strain evidence="3">KR_2_A2</strain>
    </source>
</reference>
<evidence type="ECO:0000313" key="4">
    <source>
        <dbReference type="Proteomes" id="UP000602510"/>
    </source>
</evidence>
<evidence type="ECO:0000256" key="1">
    <source>
        <dbReference type="SAM" id="MobiDB-lite"/>
    </source>
</evidence>
<feature type="compositionally biased region" description="Basic and acidic residues" evidence="1">
    <location>
        <begin position="1"/>
        <end position="26"/>
    </location>
</feature>
<dbReference type="Proteomes" id="UP000704712">
    <property type="component" value="Unassembled WGS sequence"/>
</dbReference>
<sequence>MKSPEPKEVSVEPHDEPAESTQRQDESPNGPEFESLSILARVFAVVTRPQDVQGRANQEPMLGPLDYQKERWRRIKAHQDGDEVLALVK</sequence>
<accession>A0A833SSJ0</accession>
<dbReference type="Proteomes" id="UP000602510">
    <property type="component" value="Unassembled WGS sequence"/>
</dbReference>
<evidence type="ECO:0000313" key="2">
    <source>
        <dbReference type="EMBL" id="KAF4038093.1"/>
    </source>
</evidence>
<comment type="caution">
    <text evidence="2">The sequence shown here is derived from an EMBL/GenBank/DDBJ whole genome shotgun (WGS) entry which is preliminary data.</text>
</comment>
<organism evidence="2 4">
    <name type="scientific">Phytophthora infestans</name>
    <name type="common">Potato late blight agent</name>
    <name type="synonym">Botrytis infestans</name>
    <dbReference type="NCBI Taxonomy" id="4787"/>
    <lineage>
        <taxon>Eukaryota</taxon>
        <taxon>Sar</taxon>
        <taxon>Stramenopiles</taxon>
        <taxon>Oomycota</taxon>
        <taxon>Peronosporomycetes</taxon>
        <taxon>Peronosporales</taxon>
        <taxon>Peronosporaceae</taxon>
        <taxon>Phytophthora</taxon>
    </lineage>
</organism>
<dbReference type="EMBL" id="WSZM01000219">
    <property type="protein sequence ID" value="KAF4038093.1"/>
    <property type="molecule type" value="Genomic_DNA"/>
</dbReference>
<gene>
    <name evidence="2" type="ORF">GN244_ATG09868</name>
    <name evidence="3" type="ORF">GN958_ATG05499</name>
</gene>
<name>A0A833SSJ0_PHYIN</name>
<evidence type="ECO:0000313" key="3">
    <source>
        <dbReference type="EMBL" id="KAF4145310.1"/>
    </source>
</evidence>